<dbReference type="InterPro" id="IPR037519">
    <property type="entry name" value="LITAF_fam"/>
</dbReference>
<dbReference type="PROSITE" id="PS51837">
    <property type="entry name" value="LITAF"/>
    <property type="match status" value="1"/>
</dbReference>
<feature type="non-terminal residue" evidence="11">
    <location>
        <position position="155"/>
    </location>
</feature>
<dbReference type="OrthoDB" id="4713066at2759"/>
<keyword evidence="9" id="KW-0812">Transmembrane</keyword>
<keyword evidence="6" id="KW-0862">Zinc</keyword>
<dbReference type="GO" id="GO:0008270">
    <property type="term" value="F:zinc ion binding"/>
    <property type="evidence" value="ECO:0007669"/>
    <property type="project" value="TreeGrafter"/>
</dbReference>
<evidence type="ECO:0000313" key="11">
    <source>
        <dbReference type="EMBL" id="KAG8432905.1"/>
    </source>
</evidence>
<keyword evidence="9" id="KW-1133">Transmembrane helix</keyword>
<dbReference type="PANTHER" id="PTHR23292">
    <property type="entry name" value="LIPOPOLYSACCHARIDE-INDUCED TUMOR NECROSIS FACTOR-ALPHA FACTOR"/>
    <property type="match status" value="1"/>
</dbReference>
<organism evidence="11 12">
    <name type="scientific">Hymenochirus boettgeri</name>
    <name type="common">Congo dwarf clawed frog</name>
    <dbReference type="NCBI Taxonomy" id="247094"/>
    <lineage>
        <taxon>Eukaryota</taxon>
        <taxon>Metazoa</taxon>
        <taxon>Chordata</taxon>
        <taxon>Craniata</taxon>
        <taxon>Vertebrata</taxon>
        <taxon>Euteleostomi</taxon>
        <taxon>Amphibia</taxon>
        <taxon>Batrachia</taxon>
        <taxon>Anura</taxon>
        <taxon>Pipoidea</taxon>
        <taxon>Pipidae</taxon>
        <taxon>Pipinae</taxon>
        <taxon>Hymenochirus</taxon>
    </lineage>
</organism>
<dbReference type="InterPro" id="IPR006629">
    <property type="entry name" value="LITAF"/>
</dbReference>
<dbReference type="AlphaFoldDB" id="A0A8T2IIZ4"/>
<evidence type="ECO:0000313" key="12">
    <source>
        <dbReference type="Proteomes" id="UP000812440"/>
    </source>
</evidence>
<dbReference type="PANTHER" id="PTHR23292:SF47">
    <property type="entry name" value="LITAF DOMAIN-CONTAINING PROTEIN"/>
    <property type="match status" value="1"/>
</dbReference>
<evidence type="ECO:0000256" key="6">
    <source>
        <dbReference type="ARBA" id="ARBA00022833"/>
    </source>
</evidence>
<dbReference type="Pfam" id="PF10601">
    <property type="entry name" value="zf-LITAF-like"/>
    <property type="match status" value="1"/>
</dbReference>
<evidence type="ECO:0000256" key="1">
    <source>
        <dbReference type="ARBA" id="ARBA00004125"/>
    </source>
</evidence>
<dbReference type="Proteomes" id="UP000812440">
    <property type="component" value="Chromosome 9"/>
</dbReference>
<evidence type="ECO:0000256" key="4">
    <source>
        <dbReference type="ARBA" id="ARBA00005975"/>
    </source>
</evidence>
<dbReference type="GO" id="GO:0098574">
    <property type="term" value="C:cytoplasmic side of lysosomal membrane"/>
    <property type="evidence" value="ECO:0007669"/>
    <property type="project" value="TreeGrafter"/>
</dbReference>
<evidence type="ECO:0000256" key="3">
    <source>
        <dbReference type="ARBA" id="ARBA00004630"/>
    </source>
</evidence>
<feature type="transmembrane region" description="Helical" evidence="9">
    <location>
        <begin position="108"/>
        <end position="129"/>
    </location>
</feature>
<evidence type="ECO:0000256" key="9">
    <source>
        <dbReference type="SAM" id="Phobius"/>
    </source>
</evidence>
<keyword evidence="12" id="KW-1185">Reference proteome</keyword>
<evidence type="ECO:0000259" key="10">
    <source>
        <dbReference type="PROSITE" id="PS51837"/>
    </source>
</evidence>
<reference evidence="11" key="1">
    <citation type="thesis" date="2020" institute="ProQuest LLC" country="789 East Eisenhower Parkway, Ann Arbor, MI, USA">
        <title>Comparative Genomics and Chromosome Evolution.</title>
        <authorList>
            <person name="Mudd A.B."/>
        </authorList>
    </citation>
    <scope>NUCLEOTIDE SEQUENCE</scope>
    <source>
        <strain evidence="11">Female2</strain>
        <tissue evidence="11">Blood</tissue>
    </source>
</reference>
<feature type="region of interest" description="Disordered" evidence="8">
    <location>
        <begin position="1"/>
        <end position="54"/>
    </location>
</feature>
<evidence type="ECO:0000256" key="7">
    <source>
        <dbReference type="ARBA" id="ARBA00023136"/>
    </source>
</evidence>
<comment type="subcellular location">
    <subcellularLocation>
        <location evidence="1">Endosome membrane</location>
        <topology evidence="1">Peripheral membrane protein</topology>
        <orientation evidence="1">Cytoplasmic side</orientation>
    </subcellularLocation>
    <subcellularLocation>
        <location evidence="2">Late endosome membrane</location>
    </subcellularLocation>
    <subcellularLocation>
        <location evidence="3">Lysosome membrane</location>
        <topology evidence="3">Peripheral membrane protein</topology>
        <orientation evidence="3">Cytoplasmic side</orientation>
    </subcellularLocation>
</comment>
<feature type="domain" description="LITAF" evidence="10">
    <location>
        <begin position="70"/>
        <end position="154"/>
    </location>
</feature>
<dbReference type="GO" id="GO:0005634">
    <property type="term" value="C:nucleus"/>
    <property type="evidence" value="ECO:0007669"/>
    <property type="project" value="TreeGrafter"/>
</dbReference>
<comment type="caution">
    <text evidence="11">The sequence shown here is derived from an EMBL/GenBank/DDBJ whole genome shotgun (WGS) entry which is preliminary data.</text>
</comment>
<name>A0A8T2IIZ4_9PIPI</name>
<keyword evidence="7 9" id="KW-0472">Membrane</keyword>
<sequence length="155" mass="16953">AMNRQEIGFLPQYSASQSTSQTPGEPTTISGLQDDPATSLKTTPQSSGSYFAFAPPPPYTEQVESSVQVGPTTTIIVRQSLTDLPGQTVCQSCNQPCITKIRYNSGCLTTLLCCLLFFFGCVLGCCLIPCCIDSCKDVDHFCPNCHHHIYKYKRL</sequence>
<evidence type="ECO:0000256" key="5">
    <source>
        <dbReference type="ARBA" id="ARBA00022723"/>
    </source>
</evidence>
<accession>A0A8T2IIZ4</accession>
<comment type="similarity">
    <text evidence="4">Belongs to the CDIP1/LITAF family.</text>
</comment>
<feature type="compositionally biased region" description="Polar residues" evidence="8">
    <location>
        <begin position="13"/>
        <end position="31"/>
    </location>
</feature>
<keyword evidence="5" id="KW-0479">Metal-binding</keyword>
<proteinExistence type="inferred from homology"/>
<gene>
    <name evidence="11" type="ORF">GDO86_017244</name>
</gene>
<dbReference type="GO" id="GO:0098560">
    <property type="term" value="C:cytoplasmic side of late endosome membrane"/>
    <property type="evidence" value="ECO:0007669"/>
    <property type="project" value="TreeGrafter"/>
</dbReference>
<dbReference type="SMART" id="SM00714">
    <property type="entry name" value="LITAF"/>
    <property type="match status" value="1"/>
</dbReference>
<dbReference type="EMBL" id="JAACNH010000009">
    <property type="protein sequence ID" value="KAG8432905.1"/>
    <property type="molecule type" value="Genomic_DNA"/>
</dbReference>
<evidence type="ECO:0000256" key="2">
    <source>
        <dbReference type="ARBA" id="ARBA00004414"/>
    </source>
</evidence>
<protein>
    <recommendedName>
        <fullName evidence="10">LITAF domain-containing protein</fullName>
    </recommendedName>
</protein>
<evidence type="ECO:0000256" key="8">
    <source>
        <dbReference type="SAM" id="MobiDB-lite"/>
    </source>
</evidence>
<feature type="compositionally biased region" description="Polar residues" evidence="8">
    <location>
        <begin position="39"/>
        <end position="49"/>
    </location>
</feature>